<accession>A0ABR1BSJ6</accession>
<evidence type="ECO:0000313" key="1">
    <source>
        <dbReference type="EMBL" id="KAK6728024.1"/>
    </source>
</evidence>
<comment type="caution">
    <text evidence="1">The sequence shown here is derived from an EMBL/GenBank/DDBJ whole genome shotgun (WGS) entry which is preliminary data.</text>
</comment>
<dbReference type="Proteomes" id="UP001303046">
    <property type="component" value="Unassembled WGS sequence"/>
</dbReference>
<gene>
    <name evidence="1" type="primary">Necator_chrI.g1715</name>
    <name evidence="1" type="ORF">RB195_005589</name>
</gene>
<name>A0ABR1BSJ6_NECAM</name>
<organism evidence="1 2">
    <name type="scientific">Necator americanus</name>
    <name type="common">Human hookworm</name>
    <dbReference type="NCBI Taxonomy" id="51031"/>
    <lineage>
        <taxon>Eukaryota</taxon>
        <taxon>Metazoa</taxon>
        <taxon>Ecdysozoa</taxon>
        <taxon>Nematoda</taxon>
        <taxon>Chromadorea</taxon>
        <taxon>Rhabditida</taxon>
        <taxon>Rhabditina</taxon>
        <taxon>Rhabditomorpha</taxon>
        <taxon>Strongyloidea</taxon>
        <taxon>Ancylostomatidae</taxon>
        <taxon>Bunostominae</taxon>
        <taxon>Necator</taxon>
    </lineage>
</organism>
<reference evidence="1 2" key="1">
    <citation type="submission" date="2023-08" db="EMBL/GenBank/DDBJ databases">
        <title>A Necator americanus chromosomal reference genome.</title>
        <authorList>
            <person name="Ilik V."/>
            <person name="Petrzelkova K.J."/>
            <person name="Pardy F."/>
            <person name="Fuh T."/>
            <person name="Niatou-Singa F.S."/>
            <person name="Gouil Q."/>
            <person name="Baker L."/>
            <person name="Ritchie M.E."/>
            <person name="Jex A.R."/>
            <person name="Gazzola D."/>
            <person name="Li H."/>
            <person name="Toshio Fujiwara R."/>
            <person name="Zhan B."/>
            <person name="Aroian R.V."/>
            <person name="Pafco B."/>
            <person name="Schwarz E.M."/>
        </authorList>
    </citation>
    <scope>NUCLEOTIDE SEQUENCE [LARGE SCALE GENOMIC DNA]</scope>
    <source>
        <strain evidence="1 2">Aroian</strain>
        <tissue evidence="1">Whole animal</tissue>
    </source>
</reference>
<keyword evidence="2" id="KW-1185">Reference proteome</keyword>
<protein>
    <submittedName>
        <fullName evidence="1">Uncharacterized protein</fullName>
    </submittedName>
</protein>
<dbReference type="EMBL" id="JAVFWL010000001">
    <property type="protein sequence ID" value="KAK6728024.1"/>
    <property type="molecule type" value="Genomic_DNA"/>
</dbReference>
<proteinExistence type="predicted"/>
<evidence type="ECO:0000313" key="2">
    <source>
        <dbReference type="Proteomes" id="UP001303046"/>
    </source>
</evidence>
<sequence length="130" mass="15301">MPAMEKERELLWMLRGELKIEDLGALSDLETTFRSFHCFQPLEGHCKGNCRLKHCNNLKLDPEIGFCERWRRKRKVRPAETDIAEARQAVGTSFVEHHLTIEQLKDLYPDSYIHHEFPERSDGLHSEEAR</sequence>